<dbReference type="Pfam" id="PF13692">
    <property type="entry name" value="Glyco_trans_1_4"/>
    <property type="match status" value="1"/>
</dbReference>
<evidence type="ECO:0000313" key="2">
    <source>
        <dbReference type="Proteomes" id="UP000023067"/>
    </source>
</evidence>
<reference evidence="1 2" key="1">
    <citation type="submission" date="2014-02" db="EMBL/GenBank/DDBJ databases">
        <title>Genome sequence of Brachybacterium phenoliresistens strain W13A50.</title>
        <authorList>
            <person name="Wang X."/>
        </authorList>
    </citation>
    <scope>NUCLEOTIDE SEQUENCE [LARGE SCALE GENOMIC DNA]</scope>
    <source>
        <strain evidence="1 2">W13A50</strain>
    </source>
</reference>
<dbReference type="Proteomes" id="UP000023067">
    <property type="component" value="Unassembled WGS sequence"/>
</dbReference>
<sequence length="381" mass="41398">MVQRLVVIQNDPVGVAGHAIGISVKTLEGLEHYARGWPGDVVVAARVLPGLSDPLLTWRRRSDLPFDLDLRDVPSQTPARDGAAVTLALHQHDHACLLERDPRRLVWTAENPVRERIRLASADAGPVTRARITLGWMRRRPALRRMVAAAGGLQANGYPAFEAYASLARSSLLFFDTRVSRAMVQPAEIPMPAPGPREAQRSLRVAFSGRHEAAKGPLHAIRAVVRARAAGASVTMDVFGQGAQTEQMRAAAAPAGECIAFHGSVPFADQWVPTVRDGVDLMVLPHVQGDPAGTYLEAAALGVPVLGFANAALTALVREHGIGWTVPMKDDRRLAERLVELAQEPGEVALAGHRGIEFMRQHAFEDEFDRRVAHLREVAQL</sequence>
<accession>Z9JTM4</accession>
<dbReference type="STRING" id="396014.BF93_15290"/>
<dbReference type="HOGENOM" id="CLU_705624_0_0_11"/>
<protein>
    <recommendedName>
        <fullName evidence="3">Glycosyl transferase family 1 domain-containing protein</fullName>
    </recommendedName>
</protein>
<dbReference type="EMBL" id="JDYK01000006">
    <property type="protein sequence ID" value="EWS81735.1"/>
    <property type="molecule type" value="Genomic_DNA"/>
</dbReference>
<dbReference type="SUPFAM" id="SSF53756">
    <property type="entry name" value="UDP-Glycosyltransferase/glycogen phosphorylase"/>
    <property type="match status" value="1"/>
</dbReference>
<dbReference type="PATRIC" id="fig|396014.3.peg.1400"/>
<keyword evidence="2" id="KW-1185">Reference proteome</keyword>
<dbReference type="OrthoDB" id="506201at2"/>
<dbReference type="RefSeq" id="WP_038371613.1">
    <property type="nucleotide sequence ID" value="NZ_KK069991.1"/>
</dbReference>
<dbReference type="PANTHER" id="PTHR12526">
    <property type="entry name" value="GLYCOSYLTRANSFERASE"/>
    <property type="match status" value="1"/>
</dbReference>
<evidence type="ECO:0008006" key="3">
    <source>
        <dbReference type="Google" id="ProtNLM"/>
    </source>
</evidence>
<evidence type="ECO:0000313" key="1">
    <source>
        <dbReference type="EMBL" id="EWS81735.1"/>
    </source>
</evidence>
<comment type="caution">
    <text evidence="1">The sequence shown here is derived from an EMBL/GenBank/DDBJ whole genome shotgun (WGS) entry which is preliminary data.</text>
</comment>
<name>Z9JTM4_9MICO</name>
<dbReference type="AlphaFoldDB" id="Z9JTM4"/>
<gene>
    <name evidence="1" type="ORF">BF93_15290</name>
</gene>
<dbReference type="eggNOG" id="COG0438">
    <property type="taxonomic scope" value="Bacteria"/>
</dbReference>
<organism evidence="1 2">
    <name type="scientific">Brachybacterium phenoliresistens</name>
    <dbReference type="NCBI Taxonomy" id="396014"/>
    <lineage>
        <taxon>Bacteria</taxon>
        <taxon>Bacillati</taxon>
        <taxon>Actinomycetota</taxon>
        <taxon>Actinomycetes</taxon>
        <taxon>Micrococcales</taxon>
        <taxon>Dermabacteraceae</taxon>
        <taxon>Brachybacterium</taxon>
    </lineage>
</organism>
<proteinExistence type="predicted"/>
<dbReference type="Gene3D" id="3.40.50.2000">
    <property type="entry name" value="Glycogen Phosphorylase B"/>
    <property type="match status" value="1"/>
</dbReference>